<feature type="coiled-coil region" evidence="1">
    <location>
        <begin position="54"/>
        <end position="88"/>
    </location>
</feature>
<dbReference type="AlphaFoldDB" id="A0A8S4A9B0"/>
<keyword evidence="1" id="KW-0175">Coiled coil</keyword>
<feature type="non-terminal residue" evidence="2">
    <location>
        <position position="113"/>
    </location>
</feature>
<sequence>MDDSSGVDIYEDLSLDKIYKMTTQTLPLSDTKPEPEEEDSKIDLFMEALTVHTIDKVQSQLSELQKENQKLRCENAELRESKKQLSKNISSLFLTAKQEILKKDQEIAKLINE</sequence>
<reference evidence="2" key="1">
    <citation type="submission" date="2021-04" db="EMBL/GenBank/DDBJ databases">
        <authorList>
            <consortium name="Molecular Ecology Group"/>
        </authorList>
    </citation>
    <scope>NUCLEOTIDE SEQUENCE</scope>
</reference>
<evidence type="ECO:0000313" key="2">
    <source>
        <dbReference type="EMBL" id="CAG5136905.1"/>
    </source>
</evidence>
<keyword evidence="3" id="KW-1185">Reference proteome</keyword>
<accession>A0A8S4A9B0</accession>
<dbReference type="OrthoDB" id="6163231at2759"/>
<comment type="caution">
    <text evidence="2">The sequence shown here is derived from an EMBL/GenBank/DDBJ whole genome shotgun (WGS) entry which is preliminary data.</text>
</comment>
<gene>
    <name evidence="2" type="ORF">CUNI_LOCUS22463</name>
</gene>
<dbReference type="Proteomes" id="UP000678393">
    <property type="component" value="Unassembled WGS sequence"/>
</dbReference>
<protein>
    <submittedName>
        <fullName evidence="2">Uncharacterized protein</fullName>
    </submittedName>
</protein>
<proteinExistence type="predicted"/>
<organism evidence="2 3">
    <name type="scientific">Candidula unifasciata</name>
    <dbReference type="NCBI Taxonomy" id="100452"/>
    <lineage>
        <taxon>Eukaryota</taxon>
        <taxon>Metazoa</taxon>
        <taxon>Spiralia</taxon>
        <taxon>Lophotrochozoa</taxon>
        <taxon>Mollusca</taxon>
        <taxon>Gastropoda</taxon>
        <taxon>Heterobranchia</taxon>
        <taxon>Euthyneura</taxon>
        <taxon>Panpulmonata</taxon>
        <taxon>Eupulmonata</taxon>
        <taxon>Stylommatophora</taxon>
        <taxon>Helicina</taxon>
        <taxon>Helicoidea</taxon>
        <taxon>Geomitridae</taxon>
        <taxon>Candidula</taxon>
    </lineage>
</organism>
<evidence type="ECO:0000256" key="1">
    <source>
        <dbReference type="SAM" id="Coils"/>
    </source>
</evidence>
<dbReference type="EMBL" id="CAJHNH020008586">
    <property type="protein sequence ID" value="CAG5136905.1"/>
    <property type="molecule type" value="Genomic_DNA"/>
</dbReference>
<name>A0A8S4A9B0_9EUPU</name>
<evidence type="ECO:0000313" key="3">
    <source>
        <dbReference type="Proteomes" id="UP000678393"/>
    </source>
</evidence>